<dbReference type="Pfam" id="PF13858">
    <property type="entry name" value="DUF4199"/>
    <property type="match status" value="1"/>
</dbReference>
<keyword evidence="1" id="KW-1133">Transmembrane helix</keyword>
<organism evidence="2 3">
    <name type="scientific">Algoriphagus iocasae</name>
    <dbReference type="NCBI Taxonomy" id="1836499"/>
    <lineage>
        <taxon>Bacteria</taxon>
        <taxon>Pseudomonadati</taxon>
        <taxon>Bacteroidota</taxon>
        <taxon>Cytophagia</taxon>
        <taxon>Cytophagales</taxon>
        <taxon>Cyclobacteriaceae</taxon>
        <taxon>Algoriphagus</taxon>
    </lineage>
</organism>
<accession>A0A841MIH4</accession>
<dbReference type="Proteomes" id="UP000588604">
    <property type="component" value="Unassembled WGS sequence"/>
</dbReference>
<keyword evidence="1" id="KW-0472">Membrane</keyword>
<dbReference type="InterPro" id="IPR025250">
    <property type="entry name" value="DUF4199"/>
</dbReference>
<gene>
    <name evidence="2" type="ORF">FHS59_002818</name>
</gene>
<feature type="transmembrane region" description="Helical" evidence="1">
    <location>
        <begin position="7"/>
        <end position="24"/>
    </location>
</feature>
<sequence>MRNIVIEIKWAIIFAIIAMAWMVLEKSLGWHDVHIDQHATLTNIFAIPAILIYVFALLDKKKNYYHGQMTYLQGFLSGVVITVIVAVLSPFTQYITVEYITPDYFANVIEYSVSTGTLTQEEAEEWFNLKSYMVQATVGALIMGVITSAIVAIFTKSKKQA</sequence>
<name>A0A841MIH4_9BACT</name>
<feature type="transmembrane region" description="Helical" evidence="1">
    <location>
        <begin position="39"/>
        <end position="58"/>
    </location>
</feature>
<feature type="transmembrane region" description="Helical" evidence="1">
    <location>
        <begin position="70"/>
        <end position="91"/>
    </location>
</feature>
<keyword evidence="3" id="KW-1185">Reference proteome</keyword>
<protein>
    <recommendedName>
        <fullName evidence="4">DUF4199 domain-containing protein</fullName>
    </recommendedName>
</protein>
<comment type="caution">
    <text evidence="2">The sequence shown here is derived from an EMBL/GenBank/DDBJ whole genome shotgun (WGS) entry which is preliminary data.</text>
</comment>
<feature type="transmembrane region" description="Helical" evidence="1">
    <location>
        <begin position="132"/>
        <end position="154"/>
    </location>
</feature>
<evidence type="ECO:0000256" key="1">
    <source>
        <dbReference type="SAM" id="Phobius"/>
    </source>
</evidence>
<evidence type="ECO:0000313" key="3">
    <source>
        <dbReference type="Proteomes" id="UP000588604"/>
    </source>
</evidence>
<dbReference type="EMBL" id="JACIJO010000002">
    <property type="protein sequence ID" value="MBB6327190.1"/>
    <property type="molecule type" value="Genomic_DNA"/>
</dbReference>
<reference evidence="2 3" key="1">
    <citation type="submission" date="2020-08" db="EMBL/GenBank/DDBJ databases">
        <title>Genomic Encyclopedia of Type Strains, Phase IV (KMG-IV): sequencing the most valuable type-strain genomes for metagenomic binning, comparative biology and taxonomic classification.</title>
        <authorList>
            <person name="Goeker M."/>
        </authorList>
    </citation>
    <scope>NUCLEOTIDE SEQUENCE [LARGE SCALE GENOMIC DNA]</scope>
    <source>
        <strain evidence="2 3">DSM 102044</strain>
    </source>
</reference>
<dbReference type="RefSeq" id="WP_184495905.1">
    <property type="nucleotide sequence ID" value="NZ_JACIJO010000002.1"/>
</dbReference>
<proteinExistence type="predicted"/>
<dbReference type="AlphaFoldDB" id="A0A841MIH4"/>
<evidence type="ECO:0008006" key="4">
    <source>
        <dbReference type="Google" id="ProtNLM"/>
    </source>
</evidence>
<keyword evidence="1" id="KW-0812">Transmembrane</keyword>
<evidence type="ECO:0000313" key="2">
    <source>
        <dbReference type="EMBL" id="MBB6327190.1"/>
    </source>
</evidence>